<reference evidence="3" key="1">
    <citation type="journal article" date="2014" name="Genome Announc.">
        <title>Genome sequence and annotation of Acremonium chrysogenum, producer of the beta-lactam antibiotic cephalosporin C.</title>
        <authorList>
            <person name="Terfehr D."/>
            <person name="Dahlmann T.A."/>
            <person name="Specht T."/>
            <person name="Zadra I."/>
            <person name="Kuernsteiner H."/>
            <person name="Kueck U."/>
        </authorList>
    </citation>
    <scope>NUCLEOTIDE SEQUENCE [LARGE SCALE GENOMIC DNA]</scope>
    <source>
        <strain evidence="3">ATCC 11550 / CBS 779.69 / DSM 880 / IAM 14645 / JCM 23072 / IMI 49137</strain>
    </source>
</reference>
<organism evidence="2 3">
    <name type="scientific">Hapsidospora chrysogenum (strain ATCC 11550 / CBS 779.69 / DSM 880 / IAM 14645 / JCM 23072 / IMI 49137)</name>
    <name type="common">Acremonium chrysogenum</name>
    <dbReference type="NCBI Taxonomy" id="857340"/>
    <lineage>
        <taxon>Eukaryota</taxon>
        <taxon>Fungi</taxon>
        <taxon>Dikarya</taxon>
        <taxon>Ascomycota</taxon>
        <taxon>Pezizomycotina</taxon>
        <taxon>Sordariomycetes</taxon>
        <taxon>Hypocreomycetidae</taxon>
        <taxon>Hypocreales</taxon>
        <taxon>Bionectriaceae</taxon>
        <taxon>Hapsidospora</taxon>
    </lineage>
</organism>
<name>A0A086TEY6_HAPC1</name>
<dbReference type="STRING" id="857340.A0A086TEY6"/>
<evidence type="ECO:0000313" key="2">
    <source>
        <dbReference type="EMBL" id="KFH47918.1"/>
    </source>
</evidence>
<dbReference type="Proteomes" id="UP000029964">
    <property type="component" value="Unassembled WGS sequence"/>
</dbReference>
<gene>
    <name evidence="2" type="ORF">ACRE_011550</name>
</gene>
<evidence type="ECO:0000256" key="1">
    <source>
        <dbReference type="SAM" id="MobiDB-lite"/>
    </source>
</evidence>
<dbReference type="AlphaFoldDB" id="A0A086TEY6"/>
<dbReference type="OrthoDB" id="5428259at2759"/>
<dbReference type="HOGENOM" id="CLU_1030421_0_0_1"/>
<keyword evidence="3" id="KW-1185">Reference proteome</keyword>
<accession>A0A086TEY6</accession>
<proteinExistence type="predicted"/>
<feature type="compositionally biased region" description="Polar residues" evidence="1">
    <location>
        <begin position="53"/>
        <end position="62"/>
    </location>
</feature>
<feature type="region of interest" description="Disordered" evidence="1">
    <location>
        <begin position="160"/>
        <end position="270"/>
    </location>
</feature>
<dbReference type="EMBL" id="JPKY01000006">
    <property type="protein sequence ID" value="KFH47918.1"/>
    <property type="molecule type" value="Genomic_DNA"/>
</dbReference>
<sequence>MQRYERWYTDYDIEALLLGRLKAKQGKEAAKNKRGRAASAGPASKAKKKSKRVTNSNTNADRPNQDEVAAFLPMYSGVFTPDNSTEVAEDLFTTQDMMSLKGRVWPGMGKIDLANEEMKRTRNQRKPKSVVERMRRASEGIEPNQLVMTPRFDIERIKGVYDDEDSPVSDEDELPPPRKPTRPKRKKPEPLAEISANVPRVRGREPSSLKATPSVKSPKPKHRSAPDVSSDIPVLLGPFRPTNVIFRDGESKEGAFENGDFAGQSENDQR</sequence>
<evidence type="ECO:0000313" key="3">
    <source>
        <dbReference type="Proteomes" id="UP000029964"/>
    </source>
</evidence>
<comment type="caution">
    <text evidence="2">The sequence shown here is derived from an EMBL/GenBank/DDBJ whole genome shotgun (WGS) entry which is preliminary data.</text>
</comment>
<protein>
    <submittedName>
        <fullName evidence="2">Uncharacterized protein</fullName>
    </submittedName>
</protein>
<feature type="compositionally biased region" description="Acidic residues" evidence="1">
    <location>
        <begin position="162"/>
        <end position="174"/>
    </location>
</feature>
<feature type="region of interest" description="Disordered" evidence="1">
    <location>
        <begin position="24"/>
        <end position="65"/>
    </location>
</feature>